<dbReference type="Pfam" id="PF01522">
    <property type="entry name" value="Polysacc_deac_1"/>
    <property type="match status" value="1"/>
</dbReference>
<evidence type="ECO:0000259" key="4">
    <source>
        <dbReference type="Pfam" id="PF01522"/>
    </source>
</evidence>
<dbReference type="InterPro" id="IPR051398">
    <property type="entry name" value="Polysacch_Deacetylase"/>
</dbReference>
<sequence length="507" mass="53958">MAEAARPAAGPGTVGRLTAAVNGAVFTAALALVLVVWVTASRPFDPPRQAPVPVRLDTATARAAAGLPGYPGSVVVLTYHAVSDDDHAGSTLTRRLFGEHLAALAAAGYRTVRLADVERLIAHQPVRLPPRALLLTFDDGTLTDWTTVDPMLERYHFTAVAFLTTSKMVAAGTPSYYLSNRQLRALRATGRWEFGSHTHALHEQVPVPGDLASPLGNRILLHGRLESPAAWRSRVRGDLAKSQAFFRRVFGRPASAFSYPFGDTGSVGNSPALARELPDLLRAAGFGVAFVGENVPTEHVNAISARSPRWTLDRIGVRATTSVSDLLEMVRGAVPVAPPHDLAALHWMGDLATCSHRPAALAVRSDGYGTCMLSGVNTSQWADYTLRTRLTGVDRHAAAVIAVRDGAGAGHRGRVEVLIGEGSVVVRQQIGDAARVVLARAALPPGGAGRTVRIQVRRDTADVTVDGRRLRATFDRRLHEGGIKFAIAAEGGHRTVVYGAPTLTPQP</sequence>
<dbReference type="Gene3D" id="3.20.20.370">
    <property type="entry name" value="Glycoside hydrolase/deacetylase"/>
    <property type="match status" value="1"/>
</dbReference>
<feature type="domain" description="NodB homology" evidence="4">
    <location>
        <begin position="129"/>
        <end position="264"/>
    </location>
</feature>
<keyword evidence="3" id="KW-0812">Transmembrane</keyword>
<evidence type="ECO:0000313" key="6">
    <source>
        <dbReference type="Proteomes" id="UP001501442"/>
    </source>
</evidence>
<dbReference type="RefSeq" id="WP_345434611.1">
    <property type="nucleotide sequence ID" value="NZ_BAABHK010000009.1"/>
</dbReference>
<keyword evidence="3" id="KW-0472">Membrane</keyword>
<dbReference type="PANTHER" id="PTHR34216:SF3">
    <property type="entry name" value="POLY-BETA-1,6-N-ACETYL-D-GLUCOSAMINE N-DEACETYLASE"/>
    <property type="match status" value="1"/>
</dbReference>
<comment type="caution">
    <text evidence="5">The sequence shown here is derived from an EMBL/GenBank/DDBJ whole genome shotgun (WGS) entry which is preliminary data.</text>
</comment>
<gene>
    <name evidence="5" type="ORF">GCM10023196_061640</name>
</gene>
<dbReference type="SUPFAM" id="SSF88713">
    <property type="entry name" value="Glycoside hydrolase/deacetylase"/>
    <property type="match status" value="1"/>
</dbReference>
<keyword evidence="3" id="KW-1133">Transmembrane helix</keyword>
<reference evidence="6" key="1">
    <citation type="journal article" date="2019" name="Int. J. Syst. Evol. Microbiol.">
        <title>The Global Catalogue of Microorganisms (GCM) 10K type strain sequencing project: providing services to taxonomists for standard genome sequencing and annotation.</title>
        <authorList>
            <consortium name="The Broad Institute Genomics Platform"/>
            <consortium name="The Broad Institute Genome Sequencing Center for Infectious Disease"/>
            <person name="Wu L."/>
            <person name="Ma J."/>
        </authorList>
    </citation>
    <scope>NUCLEOTIDE SEQUENCE [LARGE SCALE GENOMIC DNA]</scope>
    <source>
        <strain evidence="6">JCM 17939</strain>
    </source>
</reference>
<comment type="subcellular location">
    <subcellularLocation>
        <location evidence="1">Secreted</location>
    </subcellularLocation>
</comment>
<organism evidence="5 6">
    <name type="scientific">Actinoallomurus vinaceus</name>
    <dbReference type="NCBI Taxonomy" id="1080074"/>
    <lineage>
        <taxon>Bacteria</taxon>
        <taxon>Bacillati</taxon>
        <taxon>Actinomycetota</taxon>
        <taxon>Actinomycetes</taxon>
        <taxon>Streptosporangiales</taxon>
        <taxon>Thermomonosporaceae</taxon>
        <taxon>Actinoallomurus</taxon>
    </lineage>
</organism>
<keyword evidence="2" id="KW-0732">Signal</keyword>
<dbReference type="Proteomes" id="UP001501442">
    <property type="component" value="Unassembled WGS sequence"/>
</dbReference>
<evidence type="ECO:0000256" key="3">
    <source>
        <dbReference type="SAM" id="Phobius"/>
    </source>
</evidence>
<accession>A0ABP8UL23</accession>
<evidence type="ECO:0000256" key="2">
    <source>
        <dbReference type="ARBA" id="ARBA00022729"/>
    </source>
</evidence>
<evidence type="ECO:0000256" key="1">
    <source>
        <dbReference type="ARBA" id="ARBA00004613"/>
    </source>
</evidence>
<dbReference type="PANTHER" id="PTHR34216">
    <property type="match status" value="1"/>
</dbReference>
<feature type="transmembrane region" description="Helical" evidence="3">
    <location>
        <begin position="20"/>
        <end position="40"/>
    </location>
</feature>
<name>A0ABP8UL23_9ACTN</name>
<protein>
    <submittedName>
        <fullName evidence="5">Polysaccharide deacetylase family protein</fullName>
    </submittedName>
</protein>
<dbReference type="EMBL" id="BAABHK010000009">
    <property type="protein sequence ID" value="GAA4631596.1"/>
    <property type="molecule type" value="Genomic_DNA"/>
</dbReference>
<dbReference type="InterPro" id="IPR002509">
    <property type="entry name" value="NODB_dom"/>
</dbReference>
<evidence type="ECO:0000313" key="5">
    <source>
        <dbReference type="EMBL" id="GAA4631596.1"/>
    </source>
</evidence>
<proteinExistence type="predicted"/>
<dbReference type="InterPro" id="IPR011330">
    <property type="entry name" value="Glyco_hydro/deAcase_b/a-brl"/>
</dbReference>
<keyword evidence="6" id="KW-1185">Reference proteome</keyword>